<name>A0A7S3JJM8_9SPIT</name>
<accession>A0A7S3JJM8</accession>
<proteinExistence type="predicted"/>
<reference evidence="1" key="1">
    <citation type="submission" date="2021-01" db="EMBL/GenBank/DDBJ databases">
        <authorList>
            <person name="Corre E."/>
            <person name="Pelletier E."/>
            <person name="Niang G."/>
            <person name="Scheremetjew M."/>
            <person name="Finn R."/>
            <person name="Kale V."/>
            <person name="Holt S."/>
            <person name="Cochrane G."/>
            <person name="Meng A."/>
            <person name="Brown T."/>
            <person name="Cohen L."/>
        </authorList>
    </citation>
    <scope>NUCLEOTIDE SEQUENCE</scope>
    <source>
        <strain evidence="1">FSP1.4</strain>
    </source>
</reference>
<evidence type="ECO:0000313" key="1">
    <source>
        <dbReference type="EMBL" id="CAE0357087.1"/>
    </source>
</evidence>
<sequence length="109" mass="12866">MEERMNQRDRYIIMLRRIITGKAKAEEFSNEAKMDNRFSTSIVSTFLSDLLSITSDAYINNQMKIFRANEMRMHKRSLPHVFLRLQKDAVKRNSSSPFREHDSILPSQV</sequence>
<organism evidence="1">
    <name type="scientific">Euplotes harpa</name>
    <dbReference type="NCBI Taxonomy" id="151035"/>
    <lineage>
        <taxon>Eukaryota</taxon>
        <taxon>Sar</taxon>
        <taxon>Alveolata</taxon>
        <taxon>Ciliophora</taxon>
        <taxon>Intramacronucleata</taxon>
        <taxon>Spirotrichea</taxon>
        <taxon>Hypotrichia</taxon>
        <taxon>Euplotida</taxon>
        <taxon>Euplotidae</taxon>
        <taxon>Euplotes</taxon>
    </lineage>
</organism>
<protein>
    <submittedName>
        <fullName evidence="1">Uncharacterized protein</fullName>
    </submittedName>
</protein>
<dbReference type="EMBL" id="HBII01037696">
    <property type="protein sequence ID" value="CAE0357087.1"/>
    <property type="molecule type" value="Transcribed_RNA"/>
</dbReference>
<gene>
    <name evidence="1" type="ORF">EHAR0213_LOCUS16004</name>
</gene>
<dbReference type="AlphaFoldDB" id="A0A7S3JJM8"/>